<dbReference type="InterPro" id="IPR036513">
    <property type="entry name" value="STAS_dom_sf"/>
</dbReference>
<dbReference type="EMBL" id="BAAAMY010000001">
    <property type="protein sequence ID" value="GAA1904193.1"/>
    <property type="molecule type" value="Genomic_DNA"/>
</dbReference>
<evidence type="ECO:0000313" key="9">
    <source>
        <dbReference type="EMBL" id="GAA1904193.1"/>
    </source>
</evidence>
<dbReference type="PROSITE" id="PS50042">
    <property type="entry name" value="CNMP_BINDING_3"/>
    <property type="match status" value="1"/>
</dbReference>
<feature type="compositionally biased region" description="Acidic residues" evidence="7">
    <location>
        <begin position="422"/>
        <end position="431"/>
    </location>
</feature>
<evidence type="ECO:0000256" key="1">
    <source>
        <dbReference type="ARBA" id="ARBA00011076"/>
    </source>
</evidence>
<name>A0ABP5AAJ1_9ACTN</name>
<reference evidence="10" key="1">
    <citation type="journal article" date="2019" name="Int. J. Syst. Evol. Microbiol.">
        <title>The Global Catalogue of Microorganisms (GCM) 10K type strain sequencing project: providing services to taxonomists for standard genome sequencing and annotation.</title>
        <authorList>
            <consortium name="The Broad Institute Genomics Platform"/>
            <consortium name="The Broad Institute Genome Sequencing Center for Infectious Disease"/>
            <person name="Wu L."/>
            <person name="Ma J."/>
        </authorList>
    </citation>
    <scope>NUCLEOTIDE SEQUENCE [LARGE SCALE GENOMIC DNA]</scope>
    <source>
        <strain evidence="10">JCM 14046</strain>
    </source>
</reference>
<keyword evidence="6" id="KW-0007">Acetylation</keyword>
<dbReference type="NCBIfam" id="TIGR03814">
    <property type="entry name" value="Gln_ase"/>
    <property type="match status" value="1"/>
</dbReference>
<comment type="similarity">
    <text evidence="1 6">Belongs to the glutaminase family.</text>
</comment>
<dbReference type="Proteomes" id="UP001501612">
    <property type="component" value="Unassembled WGS sequence"/>
</dbReference>
<dbReference type="InterPro" id="IPR000595">
    <property type="entry name" value="cNMP-bd_dom"/>
</dbReference>
<feature type="domain" description="Cyclic nucleotide-binding" evidence="8">
    <location>
        <begin position="477"/>
        <end position="579"/>
    </location>
</feature>
<dbReference type="InterPro" id="IPR018490">
    <property type="entry name" value="cNMP-bd_dom_sf"/>
</dbReference>
<comment type="subunit">
    <text evidence="2 6">Homotetramer.</text>
</comment>
<gene>
    <name evidence="6" type="primary">glsA</name>
    <name evidence="9" type="ORF">GCM10009737_01140</name>
</gene>
<evidence type="ECO:0000256" key="6">
    <source>
        <dbReference type="HAMAP-Rule" id="MF_00313"/>
    </source>
</evidence>
<evidence type="ECO:0000256" key="3">
    <source>
        <dbReference type="ARBA" id="ARBA00012918"/>
    </source>
</evidence>
<dbReference type="PANTHER" id="PTHR12544">
    <property type="entry name" value="GLUTAMINASE"/>
    <property type="match status" value="1"/>
</dbReference>
<dbReference type="Gene3D" id="3.30.750.24">
    <property type="entry name" value="STAS domain"/>
    <property type="match status" value="1"/>
</dbReference>
<feature type="region of interest" description="Disordered" evidence="7">
    <location>
        <begin position="414"/>
        <end position="444"/>
    </location>
</feature>
<protein>
    <recommendedName>
        <fullName evidence="3 6">Glutaminase</fullName>
        <ecNumber evidence="3 6">3.5.1.2</ecNumber>
    </recommendedName>
</protein>
<evidence type="ECO:0000259" key="8">
    <source>
        <dbReference type="PROSITE" id="PS50042"/>
    </source>
</evidence>
<feature type="binding site" evidence="6">
    <location>
        <position position="170"/>
    </location>
    <ligand>
        <name>substrate</name>
    </ligand>
</feature>
<dbReference type="EC" id="3.5.1.2" evidence="3 6"/>
<proteinExistence type="inferred from homology"/>
<dbReference type="CDD" id="cd00038">
    <property type="entry name" value="CAP_ED"/>
    <property type="match status" value="1"/>
</dbReference>
<feature type="binding site" evidence="6">
    <location>
        <position position="194"/>
    </location>
    <ligand>
        <name>substrate</name>
    </ligand>
</feature>
<dbReference type="Gene3D" id="3.40.710.10">
    <property type="entry name" value="DD-peptidase/beta-lactamase superfamily"/>
    <property type="match status" value="1"/>
</dbReference>
<keyword evidence="4 6" id="KW-0378">Hydrolase</keyword>
<evidence type="ECO:0000313" key="10">
    <source>
        <dbReference type="Proteomes" id="UP001501612"/>
    </source>
</evidence>
<feature type="binding site" evidence="6">
    <location>
        <position position="69"/>
    </location>
    <ligand>
        <name>substrate</name>
    </ligand>
</feature>
<dbReference type="Pfam" id="PF04960">
    <property type="entry name" value="Glutaminase"/>
    <property type="match status" value="1"/>
</dbReference>
<keyword evidence="10" id="KW-1185">Reference proteome</keyword>
<dbReference type="SUPFAM" id="SSF51206">
    <property type="entry name" value="cAMP-binding domain-like"/>
    <property type="match status" value="1"/>
</dbReference>
<evidence type="ECO:0000256" key="7">
    <source>
        <dbReference type="SAM" id="MobiDB-lite"/>
    </source>
</evidence>
<accession>A0ABP5AAJ1</accession>
<dbReference type="SUPFAM" id="SSF56601">
    <property type="entry name" value="beta-lactamase/transpeptidase-like"/>
    <property type="match status" value="1"/>
</dbReference>
<dbReference type="Pfam" id="PF00027">
    <property type="entry name" value="cNMP_binding"/>
    <property type="match status" value="1"/>
</dbReference>
<dbReference type="SMART" id="SM00100">
    <property type="entry name" value="cNMP"/>
    <property type="match status" value="1"/>
</dbReference>
<dbReference type="RefSeq" id="WP_344002191.1">
    <property type="nucleotide sequence ID" value="NZ_BAAAMY010000001.1"/>
</dbReference>
<evidence type="ECO:0000256" key="5">
    <source>
        <dbReference type="ARBA" id="ARBA00049534"/>
    </source>
</evidence>
<dbReference type="HAMAP" id="MF_00313">
    <property type="entry name" value="Glutaminase"/>
    <property type="match status" value="1"/>
</dbReference>
<dbReference type="PANTHER" id="PTHR12544:SF29">
    <property type="entry name" value="GLUTAMINASE"/>
    <property type="match status" value="1"/>
</dbReference>
<evidence type="ECO:0000256" key="2">
    <source>
        <dbReference type="ARBA" id="ARBA00011881"/>
    </source>
</evidence>
<feature type="binding site" evidence="6">
    <location>
        <position position="163"/>
    </location>
    <ligand>
        <name>substrate</name>
    </ligand>
</feature>
<dbReference type="Gene3D" id="2.60.120.10">
    <property type="entry name" value="Jelly Rolls"/>
    <property type="match status" value="1"/>
</dbReference>
<comment type="caution">
    <text evidence="9">The sequence shown here is derived from an EMBL/GenBank/DDBJ whole genome shotgun (WGS) entry which is preliminary data.</text>
</comment>
<organism evidence="9 10">
    <name type="scientific">Nocardioides lentus</name>
    <dbReference type="NCBI Taxonomy" id="338077"/>
    <lineage>
        <taxon>Bacteria</taxon>
        <taxon>Bacillati</taxon>
        <taxon>Actinomycetota</taxon>
        <taxon>Actinomycetes</taxon>
        <taxon>Propionibacteriales</taxon>
        <taxon>Nocardioidaceae</taxon>
        <taxon>Nocardioides</taxon>
    </lineage>
</organism>
<dbReference type="InterPro" id="IPR012338">
    <property type="entry name" value="Beta-lactam/transpept-like"/>
</dbReference>
<dbReference type="InterPro" id="IPR015868">
    <property type="entry name" value="Glutaminase"/>
</dbReference>
<dbReference type="InterPro" id="IPR014710">
    <property type="entry name" value="RmlC-like_jellyroll"/>
</dbReference>
<comment type="catalytic activity">
    <reaction evidence="5 6">
        <text>L-glutamine + H2O = L-glutamate + NH4(+)</text>
        <dbReference type="Rhea" id="RHEA:15889"/>
        <dbReference type="ChEBI" id="CHEBI:15377"/>
        <dbReference type="ChEBI" id="CHEBI:28938"/>
        <dbReference type="ChEBI" id="CHEBI:29985"/>
        <dbReference type="ChEBI" id="CHEBI:58359"/>
        <dbReference type="EC" id="3.5.1.2"/>
    </reaction>
</comment>
<evidence type="ECO:0000256" key="4">
    <source>
        <dbReference type="ARBA" id="ARBA00022801"/>
    </source>
</evidence>
<feature type="binding site" evidence="6">
    <location>
        <position position="119"/>
    </location>
    <ligand>
        <name>substrate</name>
    </ligand>
</feature>
<feature type="binding site" evidence="6">
    <location>
        <position position="264"/>
    </location>
    <ligand>
        <name>substrate</name>
    </ligand>
</feature>
<feature type="binding site" evidence="6">
    <location>
        <position position="246"/>
    </location>
    <ligand>
        <name>substrate</name>
    </ligand>
</feature>
<sequence>MTSRRDVRNPVQDYLERIVAACGGTAGEVAAYIPELAAADPDVFALALATVDGHVYSVGDADLRYSIQSISKPFTYALALDDLGVAEVDAHIDVEPSGEGFNQISLAADTGRPRNPMINAGAITAASLVAGEGPDEQFERIRRWYSSYADHDLALDEDIHRSELATAHRNRAIAHMLREFDMLGDDPEAALDLYVRQCSLSVDTRDLALMAATLANGGVNPRSGRRVSQVECVERVLSVMATCGMYDAAGDWISAVGMPAKSGVSGGIIAVLPGQVGLAVFSPRLDVHGNSARGVTVMERMSRDMEMHLMHVGRSSRTALRASYPISRLASRRRRTDADQEVLDSLEGRARVYELHGDLLFAETEHVVRTIVDDGPELVVLDVRRVDDVADIARVTLWGLRAFLRQAGGELVRVDPSGVLPDPDDADDFEPGPDSPGPSPSVEDLEAAARWCESELLRRHGGGEQPGEQELVADHPLLRDLSPEARSVVEAALERASYAAGETVLEAGGPFAGVHVIVRGGAVAVLDEPGRERVRLVTLGPGTSFGELALGTDDVQETAVRATADLELLRLSAASLERITTEHPAVALEVWRAMCRDGYRVADRALRAGVTRG</sequence>